<organism evidence="6 7">
    <name type="scientific">Nocardioides mangrovi</name>
    <dbReference type="NCBI Taxonomy" id="2874580"/>
    <lineage>
        <taxon>Bacteria</taxon>
        <taxon>Bacillati</taxon>
        <taxon>Actinomycetota</taxon>
        <taxon>Actinomycetes</taxon>
        <taxon>Propionibacteriales</taxon>
        <taxon>Nocardioidaceae</taxon>
        <taxon>Nocardioides</taxon>
    </lineage>
</organism>
<evidence type="ECO:0000256" key="5">
    <source>
        <dbReference type="ARBA" id="ARBA00023186"/>
    </source>
</evidence>
<dbReference type="RefSeq" id="WP_224122179.1">
    <property type="nucleotide sequence ID" value="NZ_JAIQZJ010000002.1"/>
</dbReference>
<reference evidence="6 7" key="1">
    <citation type="submission" date="2021-09" db="EMBL/GenBank/DDBJ databases">
        <title>Whole genome sequence of Nocardioides sp. GBK3QG-3.</title>
        <authorList>
            <person name="Tuo L."/>
        </authorList>
    </citation>
    <scope>NUCLEOTIDE SEQUENCE [LARGE SCALE GENOMIC DNA]</scope>
    <source>
        <strain evidence="6 7">GBK3QG-3</strain>
    </source>
</reference>
<name>A0ABS7UAA7_9ACTN</name>
<comment type="caution">
    <text evidence="6">The sequence shown here is derived from an EMBL/GenBank/DDBJ whole genome shotgun (WGS) entry which is preliminary data.</text>
</comment>
<dbReference type="PANTHER" id="PTHR34773">
    <property type="entry name" value="FLAGELLAR SECRETION CHAPERONE FLIS"/>
    <property type="match status" value="1"/>
</dbReference>
<keyword evidence="4" id="KW-1005">Bacterial flagellum biogenesis</keyword>
<evidence type="ECO:0000256" key="4">
    <source>
        <dbReference type="ARBA" id="ARBA00022795"/>
    </source>
</evidence>
<evidence type="ECO:0000256" key="1">
    <source>
        <dbReference type="ARBA" id="ARBA00004514"/>
    </source>
</evidence>
<evidence type="ECO:0000313" key="6">
    <source>
        <dbReference type="EMBL" id="MBZ5737805.1"/>
    </source>
</evidence>
<dbReference type="InterPro" id="IPR003713">
    <property type="entry name" value="FliS"/>
</dbReference>
<dbReference type="NCBIfam" id="TIGR00208">
    <property type="entry name" value="fliS"/>
    <property type="match status" value="1"/>
</dbReference>
<comment type="similarity">
    <text evidence="2">Belongs to the FliS family.</text>
</comment>
<dbReference type="Gene3D" id="1.20.120.340">
    <property type="entry name" value="Flagellar protein FliS"/>
    <property type="match status" value="1"/>
</dbReference>
<keyword evidence="5" id="KW-0143">Chaperone</keyword>
<evidence type="ECO:0000313" key="7">
    <source>
        <dbReference type="Proteomes" id="UP000780875"/>
    </source>
</evidence>
<dbReference type="InterPro" id="IPR036584">
    <property type="entry name" value="FliS_sf"/>
</dbReference>
<evidence type="ECO:0000256" key="2">
    <source>
        <dbReference type="ARBA" id="ARBA00008787"/>
    </source>
</evidence>
<dbReference type="Pfam" id="PF02561">
    <property type="entry name" value="FliS"/>
    <property type="match status" value="1"/>
</dbReference>
<dbReference type="EMBL" id="JAIQZJ010000002">
    <property type="protein sequence ID" value="MBZ5737805.1"/>
    <property type="molecule type" value="Genomic_DNA"/>
</dbReference>
<keyword evidence="6" id="KW-0969">Cilium</keyword>
<comment type="subcellular location">
    <subcellularLocation>
        <location evidence="1">Cytoplasm</location>
        <location evidence="1">Cytosol</location>
    </subcellularLocation>
</comment>
<gene>
    <name evidence="6" type="primary">fliS</name>
    <name evidence="6" type="ORF">K8U61_06510</name>
</gene>
<proteinExistence type="inferred from homology"/>
<keyword evidence="6" id="KW-0966">Cell projection</keyword>
<keyword evidence="3" id="KW-0963">Cytoplasm</keyword>
<dbReference type="SUPFAM" id="SSF101116">
    <property type="entry name" value="Flagellar export chaperone FliS"/>
    <property type="match status" value="1"/>
</dbReference>
<dbReference type="PANTHER" id="PTHR34773:SF1">
    <property type="entry name" value="FLAGELLAR SECRETION CHAPERONE FLIS"/>
    <property type="match status" value="1"/>
</dbReference>
<dbReference type="Proteomes" id="UP000780875">
    <property type="component" value="Unassembled WGS sequence"/>
</dbReference>
<keyword evidence="7" id="KW-1185">Reference proteome</keyword>
<sequence>MNTTARNAYLASSVTTASPQQLLIMLCDRLALDVQRAADALRTGQPGQAHPHLLHAQEIVLELAASLNVDVWEGAAGLASLYDYLHHELVRANINKDLRATEFCLDIVTTLRDTWREAAGSLLAESA</sequence>
<accession>A0ABS7UAA7</accession>
<dbReference type="CDD" id="cd16098">
    <property type="entry name" value="FliS"/>
    <property type="match status" value="1"/>
</dbReference>
<keyword evidence="6" id="KW-0282">Flagellum</keyword>
<protein>
    <submittedName>
        <fullName evidence="6">Flagellar export chaperone FliS</fullName>
    </submittedName>
</protein>
<evidence type="ECO:0000256" key="3">
    <source>
        <dbReference type="ARBA" id="ARBA00022490"/>
    </source>
</evidence>